<evidence type="ECO:0000259" key="4">
    <source>
        <dbReference type="PROSITE" id="PS50995"/>
    </source>
</evidence>
<dbReference type="SUPFAM" id="SSF46785">
    <property type="entry name" value="Winged helix' DNA-binding domain"/>
    <property type="match status" value="1"/>
</dbReference>
<dbReference type="PANTHER" id="PTHR42756">
    <property type="entry name" value="TRANSCRIPTIONAL REGULATOR, MARR"/>
    <property type="match status" value="1"/>
</dbReference>
<dbReference type="GO" id="GO:0003700">
    <property type="term" value="F:DNA-binding transcription factor activity"/>
    <property type="evidence" value="ECO:0007669"/>
    <property type="project" value="InterPro"/>
</dbReference>
<dbReference type="InterPro" id="IPR036388">
    <property type="entry name" value="WH-like_DNA-bd_sf"/>
</dbReference>
<dbReference type="AlphaFoldDB" id="A5HLH1"/>
<keyword evidence="5" id="KW-0614">Plasmid</keyword>
<protein>
    <submittedName>
        <fullName evidence="5">CbrR</fullName>
    </submittedName>
</protein>
<organism evidence="5">
    <name type="scientific">Staphylococcus aureus</name>
    <dbReference type="NCBI Taxonomy" id="1280"/>
    <lineage>
        <taxon>Bacteria</taxon>
        <taxon>Bacillati</taxon>
        <taxon>Bacillota</taxon>
        <taxon>Bacilli</taxon>
        <taxon>Bacillales</taxon>
        <taxon>Staphylococcaceae</taxon>
        <taxon>Staphylococcus</taxon>
    </lineage>
</organism>
<reference evidence="5" key="1">
    <citation type="submission" date="2007-04" db="EMBL/GenBank/DDBJ databases">
        <title>Molecular Analysis of Genes Encoding Resistance to Cationic Biocides in Staphylococci.</title>
        <authorList>
            <person name="Morgan D."/>
            <person name="Townsend D.E."/>
        </authorList>
    </citation>
    <scope>NUCLEOTIDE SEQUENCE</scope>
    <source>
        <strain evidence="5">WBG4364</strain>
        <plasmid evidence="5">pWBG1773</plasmid>
    </source>
</reference>
<dbReference type="PROSITE" id="PS50995">
    <property type="entry name" value="HTH_MARR_2"/>
    <property type="match status" value="1"/>
</dbReference>
<dbReference type="Gene3D" id="1.10.10.10">
    <property type="entry name" value="Winged helix-like DNA-binding domain superfamily/Winged helix DNA-binding domain"/>
    <property type="match status" value="1"/>
</dbReference>
<accession>A5HLH1</accession>
<evidence type="ECO:0000313" key="5">
    <source>
        <dbReference type="EMBL" id="ABQ10648.1"/>
    </source>
</evidence>
<sequence>MMMNNQSLIDEIQRVSEEVVELFQKKQRGYTHYELNNQQCVLLSLLIINNSLSPIELADEMKISKSAVSQLLLKLENEGFVIRKKYKNDKRSVTVELDEKGKIYKEEMKEFEKEILKKYYDGFTVTELDNMLELIKKSRDILL</sequence>
<feature type="domain" description="HTH marR-type" evidence="4">
    <location>
        <begin position="5"/>
        <end position="140"/>
    </location>
</feature>
<dbReference type="SMART" id="SM00347">
    <property type="entry name" value="HTH_MARR"/>
    <property type="match status" value="1"/>
</dbReference>
<dbReference type="PRINTS" id="PR00598">
    <property type="entry name" value="HTHMARR"/>
</dbReference>
<dbReference type="InterPro" id="IPR000835">
    <property type="entry name" value="HTH_MarR-typ"/>
</dbReference>
<evidence type="ECO:0000256" key="3">
    <source>
        <dbReference type="ARBA" id="ARBA00023163"/>
    </source>
</evidence>
<gene>
    <name evidence="5" type="primary">cbrR</name>
</gene>
<geneLocation type="plasmid" evidence="5">
    <name>pWBG1773</name>
</geneLocation>
<keyword evidence="3" id="KW-0804">Transcription</keyword>
<dbReference type="InterPro" id="IPR011991">
    <property type="entry name" value="ArsR-like_HTH"/>
</dbReference>
<dbReference type="EMBL" id="EF537646">
    <property type="protein sequence ID" value="ABQ10648.1"/>
    <property type="molecule type" value="Genomic_DNA"/>
</dbReference>
<dbReference type="CDD" id="cd00090">
    <property type="entry name" value="HTH_ARSR"/>
    <property type="match status" value="1"/>
</dbReference>
<dbReference type="Pfam" id="PF01047">
    <property type="entry name" value="MarR"/>
    <property type="match status" value="1"/>
</dbReference>
<dbReference type="InterPro" id="IPR036390">
    <property type="entry name" value="WH_DNA-bd_sf"/>
</dbReference>
<proteinExistence type="predicted"/>
<evidence type="ECO:0000256" key="2">
    <source>
        <dbReference type="ARBA" id="ARBA00023125"/>
    </source>
</evidence>
<keyword evidence="2" id="KW-0238">DNA-binding</keyword>
<evidence type="ECO:0000256" key="1">
    <source>
        <dbReference type="ARBA" id="ARBA00023015"/>
    </source>
</evidence>
<dbReference type="GO" id="GO:0003677">
    <property type="term" value="F:DNA binding"/>
    <property type="evidence" value="ECO:0007669"/>
    <property type="project" value="UniProtKB-KW"/>
</dbReference>
<dbReference type="PANTHER" id="PTHR42756:SF1">
    <property type="entry name" value="TRANSCRIPTIONAL REPRESSOR OF EMRAB OPERON"/>
    <property type="match status" value="1"/>
</dbReference>
<keyword evidence="1" id="KW-0805">Transcription regulation</keyword>
<name>A5HLH1_STAAU</name>